<dbReference type="InterPro" id="IPR025392">
    <property type="entry name" value="DUF4124"/>
</dbReference>
<feature type="compositionally biased region" description="Basic and acidic residues" evidence="1">
    <location>
        <begin position="48"/>
        <end position="62"/>
    </location>
</feature>
<feature type="region of interest" description="Disordered" evidence="1">
    <location>
        <begin position="37"/>
        <end position="62"/>
    </location>
</feature>
<accession>A0A401G048</accession>
<feature type="region of interest" description="Disordered" evidence="1">
    <location>
        <begin position="78"/>
        <end position="145"/>
    </location>
</feature>
<feature type="compositionally biased region" description="Basic and acidic residues" evidence="1">
    <location>
        <begin position="78"/>
        <end position="132"/>
    </location>
</feature>
<organism evidence="3 4">
    <name type="scientific">Desulfonema ishimotonii</name>
    <dbReference type="NCBI Taxonomy" id="45657"/>
    <lineage>
        <taxon>Bacteria</taxon>
        <taxon>Pseudomonadati</taxon>
        <taxon>Thermodesulfobacteriota</taxon>
        <taxon>Desulfobacteria</taxon>
        <taxon>Desulfobacterales</taxon>
        <taxon>Desulfococcaceae</taxon>
        <taxon>Desulfonema</taxon>
    </lineage>
</organism>
<sequence>MKNIIVFWASLIIGLCTVPGVHAELYLWTDENGVKHYSNEPPPPEVQSFEKTKEDEFDPDADHMRILKDRAWRRQEKARIAEEKKQREAEAKAKSEAAERLAEERRKKEEEKARLAEEAEAEKKSHWTEENRRKSKKSVYVRPAK</sequence>
<name>A0A401G048_9BACT</name>
<comment type="caution">
    <text evidence="3">The sequence shown here is derived from an EMBL/GenBank/DDBJ whole genome shotgun (WGS) entry which is preliminary data.</text>
</comment>
<dbReference type="Pfam" id="PF13511">
    <property type="entry name" value="DUF4124"/>
    <property type="match status" value="1"/>
</dbReference>
<dbReference type="AlphaFoldDB" id="A0A401G048"/>
<evidence type="ECO:0000259" key="2">
    <source>
        <dbReference type="Pfam" id="PF13511"/>
    </source>
</evidence>
<evidence type="ECO:0000313" key="3">
    <source>
        <dbReference type="EMBL" id="GBC62588.1"/>
    </source>
</evidence>
<dbReference type="RefSeq" id="WP_166405167.1">
    <property type="nucleotide sequence ID" value="NZ_BEXT01000001.1"/>
</dbReference>
<reference evidence="4" key="2">
    <citation type="submission" date="2019-01" db="EMBL/GenBank/DDBJ databases">
        <title>Genome sequence of Desulfonema ishimotonii strain Tokyo 01.</title>
        <authorList>
            <person name="Fukui M."/>
        </authorList>
    </citation>
    <scope>NUCLEOTIDE SEQUENCE [LARGE SCALE GENOMIC DNA]</scope>
    <source>
        <strain evidence="4">Tokyo 01</strain>
    </source>
</reference>
<dbReference type="EMBL" id="BEXT01000001">
    <property type="protein sequence ID" value="GBC62588.1"/>
    <property type="molecule type" value="Genomic_DNA"/>
</dbReference>
<evidence type="ECO:0000256" key="1">
    <source>
        <dbReference type="SAM" id="MobiDB-lite"/>
    </source>
</evidence>
<proteinExistence type="predicted"/>
<keyword evidence="4" id="KW-1185">Reference proteome</keyword>
<protein>
    <submittedName>
        <fullName evidence="3">DUF4124 domain-containing protein</fullName>
    </submittedName>
</protein>
<dbReference type="Proteomes" id="UP000288096">
    <property type="component" value="Unassembled WGS sequence"/>
</dbReference>
<feature type="domain" description="DUF4124" evidence="2">
    <location>
        <begin position="15"/>
        <end position="48"/>
    </location>
</feature>
<feature type="compositionally biased region" description="Basic residues" evidence="1">
    <location>
        <begin position="133"/>
        <end position="145"/>
    </location>
</feature>
<gene>
    <name evidence="3" type="ORF">DENIS_3560</name>
</gene>
<evidence type="ECO:0000313" key="4">
    <source>
        <dbReference type="Proteomes" id="UP000288096"/>
    </source>
</evidence>
<reference evidence="4" key="1">
    <citation type="submission" date="2017-11" db="EMBL/GenBank/DDBJ databases">
        <authorList>
            <person name="Watanabe M."/>
            <person name="Kojima H."/>
        </authorList>
    </citation>
    <scope>NUCLEOTIDE SEQUENCE [LARGE SCALE GENOMIC DNA]</scope>
    <source>
        <strain evidence="4">Tokyo 01</strain>
    </source>
</reference>